<evidence type="ECO:0000313" key="2">
    <source>
        <dbReference type="EMBL" id="EFV64240.1"/>
    </source>
</evidence>
<comment type="caution">
    <text evidence="2">The sequence shown here is derived from an EMBL/GenBank/DDBJ whole genome shotgun (WGS) entry which is preliminary data.</text>
</comment>
<dbReference type="PATRIC" id="fig|909420.4.peg.904"/>
<evidence type="ECO:0000313" key="3">
    <source>
        <dbReference type="Proteomes" id="UP000032707"/>
    </source>
</evidence>
<gene>
    <name evidence="2" type="ORF">NMH_0902</name>
</gene>
<sequence length="40" mass="4391">MLIKMPSENGSLSSDGIGFKPGKPFVSLPFVLPERQSGRW</sequence>
<accession>E6MW64</accession>
<dbReference type="EMBL" id="AEQZ01000015">
    <property type="protein sequence ID" value="EFV64240.1"/>
    <property type="molecule type" value="Genomic_DNA"/>
</dbReference>
<dbReference type="Proteomes" id="UP000032707">
    <property type="component" value="Unassembled WGS sequence"/>
</dbReference>
<dbReference type="AlphaFoldDB" id="E6MW64"/>
<organism evidence="2 3">
    <name type="scientific">Neisseria meningitidis serogroup B / serotype 15 (strain H44/76)</name>
    <dbReference type="NCBI Taxonomy" id="909420"/>
    <lineage>
        <taxon>Bacteria</taxon>
        <taxon>Pseudomonadati</taxon>
        <taxon>Pseudomonadota</taxon>
        <taxon>Betaproteobacteria</taxon>
        <taxon>Neisseriales</taxon>
        <taxon>Neisseriaceae</taxon>
        <taxon>Neisseria</taxon>
    </lineage>
</organism>
<feature type="region of interest" description="Disordered" evidence="1">
    <location>
        <begin position="1"/>
        <end position="20"/>
    </location>
</feature>
<reference evidence="2 3" key="1">
    <citation type="journal article" date="2011" name="J. Bacteriol.">
        <title>Genome sequence of Neisseria meningitidis serogroup B strain H44/76.</title>
        <authorList>
            <person name="Piet J.R."/>
            <person name="Huis In 't Veld R.A."/>
            <person name="van Schaik B.D."/>
            <person name="van Kampen A.H."/>
            <person name="Baas F."/>
            <person name="van de Beek D."/>
            <person name="Pannekoek Y."/>
            <person name="van der Ende A."/>
        </authorList>
    </citation>
    <scope>NUCLEOTIDE SEQUENCE [LARGE SCALE GENOMIC DNA]</scope>
    <source>
        <strain evidence="2 3">H44/76</strain>
    </source>
</reference>
<protein>
    <submittedName>
        <fullName evidence="2">Uncharacterized protein</fullName>
    </submittedName>
</protein>
<proteinExistence type="predicted"/>
<name>E6MW64_NEIMH</name>
<evidence type="ECO:0000256" key="1">
    <source>
        <dbReference type="SAM" id="MobiDB-lite"/>
    </source>
</evidence>